<dbReference type="AlphaFoldDB" id="A0A072VV22"/>
<gene>
    <name evidence="4" type="primary">25483730</name>
    <name evidence="2" type="ordered locus">MTR_1g057600</name>
    <name evidence="3" type="ORF">MtrunA17_Chr1g0177691</name>
</gene>
<proteinExistence type="predicted"/>
<evidence type="ECO:0000259" key="1">
    <source>
        <dbReference type="Pfam" id="PF23596"/>
    </source>
</evidence>
<dbReference type="PANTHER" id="PTHR36351">
    <property type="entry name" value="EMBRYO SAC DEVELOPMENT ARREST 12"/>
    <property type="match status" value="1"/>
</dbReference>
<evidence type="ECO:0000313" key="5">
    <source>
        <dbReference type="Proteomes" id="UP000002051"/>
    </source>
</evidence>
<dbReference type="EMBL" id="PSQE01000001">
    <property type="protein sequence ID" value="RHN79471.1"/>
    <property type="molecule type" value="Genomic_DNA"/>
</dbReference>
<evidence type="ECO:0000313" key="3">
    <source>
        <dbReference type="EMBL" id="RHN79471.1"/>
    </source>
</evidence>
<dbReference type="KEGG" id="mtr:25483730"/>
<name>A0A072VV22_MEDTR</name>
<reference evidence="2 5" key="2">
    <citation type="journal article" date="2014" name="BMC Genomics">
        <title>An improved genome release (version Mt4.0) for the model legume Medicago truncatula.</title>
        <authorList>
            <person name="Tang H."/>
            <person name="Krishnakumar V."/>
            <person name="Bidwell S."/>
            <person name="Rosen B."/>
            <person name="Chan A."/>
            <person name="Zhou S."/>
            <person name="Gentzbittel L."/>
            <person name="Childs K.L."/>
            <person name="Yandell M."/>
            <person name="Gundlach H."/>
            <person name="Mayer K.F."/>
            <person name="Schwartz D.C."/>
            <person name="Town C.D."/>
        </authorList>
    </citation>
    <scope>GENOME REANNOTATION</scope>
    <source>
        <strain evidence="2">A17</strain>
        <strain evidence="4 5">cv. Jemalong A17</strain>
    </source>
</reference>
<evidence type="ECO:0000313" key="4">
    <source>
        <dbReference type="EnsemblPlants" id="KEH41925"/>
    </source>
</evidence>
<dbReference type="HOGENOM" id="CLU_063781_0_0_1"/>
<reference evidence="2 5" key="1">
    <citation type="journal article" date="2011" name="Nature">
        <title>The Medicago genome provides insight into the evolution of rhizobial symbioses.</title>
        <authorList>
            <person name="Young N.D."/>
            <person name="Debelle F."/>
            <person name="Oldroyd G.E."/>
            <person name="Geurts R."/>
            <person name="Cannon S.B."/>
            <person name="Udvardi M.K."/>
            <person name="Benedito V.A."/>
            <person name="Mayer K.F."/>
            <person name="Gouzy J."/>
            <person name="Schoof H."/>
            <person name="Van de Peer Y."/>
            <person name="Proost S."/>
            <person name="Cook D.R."/>
            <person name="Meyers B.C."/>
            <person name="Spannagl M."/>
            <person name="Cheung F."/>
            <person name="De Mita S."/>
            <person name="Krishnakumar V."/>
            <person name="Gundlach H."/>
            <person name="Zhou S."/>
            <person name="Mudge J."/>
            <person name="Bharti A.K."/>
            <person name="Murray J.D."/>
            <person name="Naoumkina M.A."/>
            <person name="Rosen B."/>
            <person name="Silverstein K.A."/>
            <person name="Tang H."/>
            <person name="Rombauts S."/>
            <person name="Zhao P.X."/>
            <person name="Zhou P."/>
            <person name="Barbe V."/>
            <person name="Bardou P."/>
            <person name="Bechner M."/>
            <person name="Bellec A."/>
            <person name="Berger A."/>
            <person name="Berges H."/>
            <person name="Bidwell S."/>
            <person name="Bisseling T."/>
            <person name="Choisne N."/>
            <person name="Couloux A."/>
            <person name="Denny R."/>
            <person name="Deshpande S."/>
            <person name="Dai X."/>
            <person name="Doyle J.J."/>
            <person name="Dudez A.M."/>
            <person name="Farmer A.D."/>
            <person name="Fouteau S."/>
            <person name="Franken C."/>
            <person name="Gibelin C."/>
            <person name="Gish J."/>
            <person name="Goldstein S."/>
            <person name="Gonzalez A.J."/>
            <person name="Green P.J."/>
            <person name="Hallab A."/>
            <person name="Hartog M."/>
            <person name="Hua A."/>
            <person name="Humphray S.J."/>
            <person name="Jeong D.H."/>
            <person name="Jing Y."/>
            <person name="Jocker A."/>
            <person name="Kenton S.M."/>
            <person name="Kim D.J."/>
            <person name="Klee K."/>
            <person name="Lai H."/>
            <person name="Lang C."/>
            <person name="Lin S."/>
            <person name="Macmil S.L."/>
            <person name="Magdelenat G."/>
            <person name="Matthews L."/>
            <person name="McCorrison J."/>
            <person name="Monaghan E.L."/>
            <person name="Mun J.H."/>
            <person name="Najar F.Z."/>
            <person name="Nicholson C."/>
            <person name="Noirot C."/>
            <person name="O'Bleness M."/>
            <person name="Paule C.R."/>
            <person name="Poulain J."/>
            <person name="Prion F."/>
            <person name="Qin B."/>
            <person name="Qu C."/>
            <person name="Retzel E.F."/>
            <person name="Riddle C."/>
            <person name="Sallet E."/>
            <person name="Samain S."/>
            <person name="Samson N."/>
            <person name="Sanders I."/>
            <person name="Saurat O."/>
            <person name="Scarpelli C."/>
            <person name="Schiex T."/>
            <person name="Segurens B."/>
            <person name="Severin A.J."/>
            <person name="Sherrier D.J."/>
            <person name="Shi R."/>
            <person name="Sims S."/>
            <person name="Singer S.R."/>
            <person name="Sinharoy S."/>
            <person name="Sterck L."/>
            <person name="Viollet A."/>
            <person name="Wang B.B."/>
            <person name="Wang K."/>
            <person name="Wang M."/>
            <person name="Wang X."/>
            <person name="Warfsmann J."/>
            <person name="Weissenbach J."/>
            <person name="White D.D."/>
            <person name="White J.D."/>
            <person name="Wiley G.B."/>
            <person name="Wincker P."/>
            <person name="Xing Y."/>
            <person name="Yang L."/>
            <person name="Yao Z."/>
            <person name="Ying F."/>
            <person name="Zhai J."/>
            <person name="Zhou L."/>
            <person name="Zuber A."/>
            <person name="Denarie J."/>
            <person name="Dixon R.A."/>
            <person name="May G.D."/>
            <person name="Schwartz D.C."/>
            <person name="Rogers J."/>
            <person name="Quetier F."/>
            <person name="Town C.D."/>
            <person name="Roe B.A."/>
        </authorList>
    </citation>
    <scope>NUCLEOTIDE SEQUENCE [LARGE SCALE GENOMIC DNA]</scope>
    <source>
        <strain evidence="2">A17</strain>
        <strain evidence="4 5">cv. Jemalong A17</strain>
    </source>
</reference>
<dbReference type="InterPro" id="IPR055562">
    <property type="entry name" value="DUF7138"/>
</dbReference>
<dbReference type="Gramene" id="rna3265">
    <property type="protein sequence ID" value="RHN79471.1"/>
    <property type="gene ID" value="gene3265"/>
</dbReference>
<dbReference type="EMBL" id="CM001217">
    <property type="protein sequence ID" value="KEH41925.1"/>
    <property type="molecule type" value="Genomic_DNA"/>
</dbReference>
<dbReference type="EnsemblPlants" id="KEH41925">
    <property type="protein sequence ID" value="KEH41925"/>
    <property type="gene ID" value="MTR_1g057600"/>
</dbReference>
<keyword evidence="5" id="KW-1185">Reference proteome</keyword>
<dbReference type="PANTHER" id="PTHR36351:SF1">
    <property type="entry name" value="EMBRYO SAC DEVELOPMENT ARREST 12"/>
    <property type="match status" value="1"/>
</dbReference>
<reference evidence="4" key="3">
    <citation type="submission" date="2015-04" db="UniProtKB">
        <authorList>
            <consortium name="EnsemblPlants"/>
        </authorList>
    </citation>
    <scope>IDENTIFICATION</scope>
    <source>
        <strain evidence="4">cv. Jemalong A17</strain>
    </source>
</reference>
<dbReference type="OrthoDB" id="778072at2759"/>
<reference evidence="6" key="4">
    <citation type="journal article" date="2018" name="Nat. Plants">
        <title>Whole-genome landscape of Medicago truncatula symbiotic genes.</title>
        <authorList>
            <person name="Pecrix Y."/>
            <person name="Staton S.E."/>
            <person name="Sallet E."/>
            <person name="Lelandais-Briere C."/>
            <person name="Moreau S."/>
            <person name="Carrere S."/>
            <person name="Blein T."/>
            <person name="Jardinaud M.F."/>
            <person name="Latrasse D."/>
            <person name="Zouine M."/>
            <person name="Zahm M."/>
            <person name="Kreplak J."/>
            <person name="Mayjonade B."/>
            <person name="Satge C."/>
            <person name="Perez M."/>
            <person name="Cauet S."/>
            <person name="Marande W."/>
            <person name="Chantry-Darmon C."/>
            <person name="Lopez-Roques C."/>
            <person name="Bouchez O."/>
            <person name="Berard A."/>
            <person name="Debelle F."/>
            <person name="Munos S."/>
            <person name="Bendahmane A."/>
            <person name="Berges H."/>
            <person name="Niebel A."/>
            <person name="Buitink J."/>
            <person name="Frugier F."/>
            <person name="Benhamed M."/>
            <person name="Crespi M."/>
            <person name="Gouzy J."/>
            <person name="Gamas P."/>
        </authorList>
    </citation>
    <scope>NUCLEOTIDE SEQUENCE [LARGE SCALE GENOMIC DNA]</scope>
    <source>
        <strain evidence="6">cv. Jemalong A17</strain>
    </source>
</reference>
<feature type="domain" description="DUF7138" evidence="1">
    <location>
        <begin position="7"/>
        <end position="84"/>
    </location>
</feature>
<reference evidence="3" key="5">
    <citation type="journal article" date="2018" name="Nat. Plants">
        <title>Whole-genome landscape of Medicago truncatula symbiotic genes.</title>
        <authorList>
            <person name="Pecrix Y."/>
            <person name="Gamas P."/>
            <person name="Carrere S."/>
        </authorList>
    </citation>
    <scope>NUCLEOTIDE SEQUENCE</scope>
    <source>
        <tissue evidence="3">Leaves</tissue>
    </source>
</reference>
<dbReference type="Proteomes" id="UP000265566">
    <property type="component" value="Chromosome 1"/>
</dbReference>
<organism evidence="2 5">
    <name type="scientific">Medicago truncatula</name>
    <name type="common">Barrel medic</name>
    <name type="synonym">Medicago tribuloides</name>
    <dbReference type="NCBI Taxonomy" id="3880"/>
    <lineage>
        <taxon>Eukaryota</taxon>
        <taxon>Viridiplantae</taxon>
        <taxon>Streptophyta</taxon>
        <taxon>Embryophyta</taxon>
        <taxon>Tracheophyta</taxon>
        <taxon>Spermatophyta</taxon>
        <taxon>Magnoliopsida</taxon>
        <taxon>eudicotyledons</taxon>
        <taxon>Gunneridae</taxon>
        <taxon>Pentapetalae</taxon>
        <taxon>rosids</taxon>
        <taxon>fabids</taxon>
        <taxon>Fabales</taxon>
        <taxon>Fabaceae</taxon>
        <taxon>Papilionoideae</taxon>
        <taxon>50 kb inversion clade</taxon>
        <taxon>NPAAA clade</taxon>
        <taxon>Hologalegina</taxon>
        <taxon>IRL clade</taxon>
        <taxon>Trifolieae</taxon>
        <taxon>Medicago</taxon>
    </lineage>
</organism>
<evidence type="ECO:0000313" key="6">
    <source>
        <dbReference type="Proteomes" id="UP000265566"/>
    </source>
</evidence>
<sequence length="223" mass="25016">MSDCGRKPFPVVYNDGETETNLGIITVYPTMNIKTLLSKLSHKIGILPHQFSVFIADQNSDRKIPFTTKVNIPAVACEDATYAFYVSRCGSYKKALVKKNNNLSEKKMLQCRDDGSRPVSAAEALVFERGEMERRMLKFKMEREAFLMRMGNKVESFRVEPPMDNGGGSRGGSGVYCKECVMAEVIRTKADFHLCIRDEVIIGFKTSVGPICRPVRNSDEDGH</sequence>
<evidence type="ECO:0000313" key="2">
    <source>
        <dbReference type="EMBL" id="KEH41925.1"/>
    </source>
</evidence>
<protein>
    <recommendedName>
        <fullName evidence="1">DUF7138 domain-containing protein</fullName>
    </recommendedName>
</protein>
<dbReference type="Pfam" id="PF23596">
    <property type="entry name" value="DUF7138"/>
    <property type="match status" value="1"/>
</dbReference>
<accession>A0A072VV22</accession>
<dbReference type="Proteomes" id="UP000002051">
    <property type="component" value="Unassembled WGS sequence"/>
</dbReference>